<dbReference type="InterPro" id="IPR018988">
    <property type="entry name" value="DUF2000"/>
</dbReference>
<dbReference type="EMBL" id="FQTT01000010">
    <property type="protein sequence ID" value="SHE25193.1"/>
    <property type="molecule type" value="Genomic_DNA"/>
</dbReference>
<dbReference type="InterPro" id="IPR017021">
    <property type="entry name" value="UCP033763"/>
</dbReference>
<protein>
    <recommendedName>
        <fullName evidence="3">DUF2000 domain-containing protein</fullName>
    </recommendedName>
</protein>
<proteinExistence type="predicted"/>
<gene>
    <name evidence="1" type="ORF">ACGLYG10_1409</name>
</gene>
<organism evidence="1 2">
    <name type="scientific">Actinomyces glycerinitolerans</name>
    <dbReference type="NCBI Taxonomy" id="1892869"/>
    <lineage>
        <taxon>Bacteria</taxon>
        <taxon>Bacillati</taxon>
        <taxon>Actinomycetota</taxon>
        <taxon>Actinomycetes</taxon>
        <taxon>Actinomycetales</taxon>
        <taxon>Actinomycetaceae</taxon>
        <taxon>Actinomyces</taxon>
    </lineage>
</organism>
<dbReference type="AlphaFoldDB" id="A0A1M4RYY2"/>
<dbReference type="Proteomes" id="UP000184291">
    <property type="component" value="Unassembled WGS sequence"/>
</dbReference>
<evidence type="ECO:0000313" key="2">
    <source>
        <dbReference type="Proteomes" id="UP000184291"/>
    </source>
</evidence>
<dbReference type="InterPro" id="IPR023476">
    <property type="entry name" value="Pep_tRNA_hydro_II_dom_sf"/>
</dbReference>
<sequence length="138" mass="14327">MSQQNSTKRKIVIVIAEGTTAARAANASALLALTIGARHQDLIGPDVPDADGHLHAGISDTPVPVLVAPAERLAELVQAQPPIEIIGFTKTAAGAHTYDKYIRALAAVASADLDYLAVALIGPRAQVTSLTGSLPLYR</sequence>
<name>A0A1M4RYY2_9ACTO</name>
<accession>A0A1M4RYY2</accession>
<dbReference type="RefSeq" id="WP_073329676.1">
    <property type="nucleotide sequence ID" value="NZ_FQTT01000010.1"/>
</dbReference>
<dbReference type="Pfam" id="PF09391">
    <property type="entry name" value="DUF2000"/>
    <property type="match status" value="1"/>
</dbReference>
<dbReference type="SUPFAM" id="SSF102462">
    <property type="entry name" value="Peptidyl-tRNA hydrolase II"/>
    <property type="match status" value="1"/>
</dbReference>
<dbReference type="Gene3D" id="3.40.1490.10">
    <property type="entry name" value="Bit1"/>
    <property type="match status" value="1"/>
</dbReference>
<dbReference type="PIRSF" id="PIRSF033736">
    <property type="entry name" value="UCP033763"/>
    <property type="match status" value="1"/>
</dbReference>
<reference evidence="2" key="1">
    <citation type="submission" date="2016-09" db="EMBL/GenBank/DDBJ databases">
        <authorList>
            <person name="Strepis N."/>
        </authorList>
    </citation>
    <scope>NUCLEOTIDE SEQUENCE [LARGE SCALE GENOMIC DNA]</scope>
</reference>
<dbReference type="STRING" id="1892869.ACGLYG10_1409"/>
<evidence type="ECO:0000313" key="1">
    <source>
        <dbReference type="EMBL" id="SHE25193.1"/>
    </source>
</evidence>
<keyword evidence="2" id="KW-1185">Reference proteome</keyword>
<evidence type="ECO:0008006" key="3">
    <source>
        <dbReference type="Google" id="ProtNLM"/>
    </source>
</evidence>